<protein>
    <recommendedName>
        <fullName evidence="3">Flagellar protein FlbD</fullName>
    </recommendedName>
</protein>
<dbReference type="PANTHER" id="PTHR39185">
    <property type="entry name" value="SWARMING MOTILITY PROTEIN SWRD"/>
    <property type="match status" value="1"/>
</dbReference>
<dbReference type="PANTHER" id="PTHR39185:SF1">
    <property type="entry name" value="SWARMING MOTILITY PROTEIN SWRD"/>
    <property type="match status" value="1"/>
</dbReference>
<dbReference type="KEGG" id="bsol:FSW04_04080"/>
<dbReference type="RefSeq" id="WP_146916536.1">
    <property type="nucleotide sequence ID" value="NZ_CP042430.1"/>
</dbReference>
<name>A0A5B8U1I7_9ACTN</name>
<proteinExistence type="predicted"/>
<dbReference type="AlphaFoldDB" id="A0A5B8U1I7"/>
<evidence type="ECO:0008006" key="3">
    <source>
        <dbReference type="Google" id="ProtNLM"/>
    </source>
</evidence>
<evidence type="ECO:0000313" key="2">
    <source>
        <dbReference type="Proteomes" id="UP000321805"/>
    </source>
</evidence>
<reference evidence="1 2" key="1">
    <citation type="journal article" date="2018" name="J. Microbiol.">
        <title>Baekduia soli gen. nov., sp. nov., a novel bacterium isolated from the soil of Baekdu Mountain and proposal of a novel family name, Baekduiaceae fam. nov.</title>
        <authorList>
            <person name="An D.S."/>
            <person name="Siddiqi M.Z."/>
            <person name="Kim K.H."/>
            <person name="Yu H.S."/>
            <person name="Im W.T."/>
        </authorList>
    </citation>
    <scope>NUCLEOTIDE SEQUENCE [LARGE SCALE GENOMIC DNA]</scope>
    <source>
        <strain evidence="1 2">BR7-21</strain>
    </source>
</reference>
<dbReference type="OrthoDB" id="9799862at2"/>
<dbReference type="InterPro" id="IPR009384">
    <property type="entry name" value="SwrD-like"/>
</dbReference>
<sequence>MIELHKLSHEREPFRLNPDLVERVDASPDCHVTLTTGTRIAVCESVDEVIARIKAWRVEVLSEALRKSR</sequence>
<accession>A0A5B8U1I7</accession>
<dbReference type="Proteomes" id="UP000321805">
    <property type="component" value="Chromosome"/>
</dbReference>
<gene>
    <name evidence="1" type="ORF">FSW04_04080</name>
</gene>
<keyword evidence="2" id="KW-1185">Reference proteome</keyword>
<dbReference type="Pfam" id="PF06289">
    <property type="entry name" value="FlbD"/>
    <property type="match status" value="1"/>
</dbReference>
<dbReference type="EMBL" id="CP042430">
    <property type="protein sequence ID" value="QEC46846.1"/>
    <property type="molecule type" value="Genomic_DNA"/>
</dbReference>
<evidence type="ECO:0000313" key="1">
    <source>
        <dbReference type="EMBL" id="QEC46846.1"/>
    </source>
</evidence>
<organism evidence="1 2">
    <name type="scientific">Baekduia soli</name>
    <dbReference type="NCBI Taxonomy" id="496014"/>
    <lineage>
        <taxon>Bacteria</taxon>
        <taxon>Bacillati</taxon>
        <taxon>Actinomycetota</taxon>
        <taxon>Thermoleophilia</taxon>
        <taxon>Solirubrobacterales</taxon>
        <taxon>Baekduiaceae</taxon>
        <taxon>Baekduia</taxon>
    </lineage>
</organism>